<evidence type="ECO:0000313" key="2">
    <source>
        <dbReference type="Proteomes" id="UP000019024"/>
    </source>
</evidence>
<gene>
    <name evidence="1" type="ORF">HALLA_01185</name>
</gene>
<dbReference type="HOGENOM" id="CLU_2392789_0_0_2"/>
<organism evidence="1 2">
    <name type="scientific">Halostagnicola larsenii XH-48</name>
    <dbReference type="NCBI Taxonomy" id="797299"/>
    <lineage>
        <taxon>Archaea</taxon>
        <taxon>Methanobacteriati</taxon>
        <taxon>Methanobacteriota</taxon>
        <taxon>Stenosarchaea group</taxon>
        <taxon>Halobacteria</taxon>
        <taxon>Halobacteriales</taxon>
        <taxon>Natrialbaceae</taxon>
        <taxon>Halostagnicola</taxon>
    </lineage>
</organism>
<dbReference type="KEGG" id="hlr:HALLA_01185"/>
<evidence type="ECO:0000313" key="1">
    <source>
        <dbReference type="EMBL" id="AHG01940.1"/>
    </source>
</evidence>
<keyword evidence="1" id="KW-0614">Plasmid</keyword>
<dbReference type="AlphaFoldDB" id="W0JXJ6"/>
<protein>
    <submittedName>
        <fullName evidence="1">Uncharacterized protein</fullName>
    </submittedName>
</protein>
<name>W0JXJ6_9EURY</name>
<dbReference type="EMBL" id="CP007057">
    <property type="protein sequence ID" value="AHG01940.1"/>
    <property type="molecule type" value="Genomic_DNA"/>
</dbReference>
<proteinExistence type="predicted"/>
<reference evidence="1 2" key="1">
    <citation type="submission" date="2014-01" db="EMBL/GenBank/DDBJ databases">
        <authorList>
            <consortium name="DOE Joint Genome Institute"/>
            <person name="Anderson I."/>
            <person name="Huntemann M."/>
            <person name="Han J."/>
            <person name="Chen A."/>
            <person name="Kyrpides N."/>
            <person name="Mavromatis K."/>
            <person name="Markowitz V."/>
            <person name="Palaniappan K."/>
            <person name="Ivanova N."/>
            <person name="Schaumberg A."/>
            <person name="Pati A."/>
            <person name="Liolios K."/>
            <person name="Nordberg H.P."/>
            <person name="Cantor M.N."/>
            <person name="Hua S.X."/>
            <person name="Woyke T."/>
        </authorList>
    </citation>
    <scope>NUCLEOTIDE SEQUENCE [LARGE SCALE GENOMIC DNA]</scope>
    <source>
        <strain evidence="1 2">XH-48</strain>
        <plasmid evidence="2">2</plasmid>
    </source>
</reference>
<geneLocation type="plasmid" evidence="1">
    <name>unnamed</name>
</geneLocation>
<sequence length="93" mass="10473">MSTGWLREHCVIRQNIRGLACDGVDETQSSSAPQNALCSGDGDRDNSWLEQLAIQRFDRMKVFSLHENGLITANRNIPTRSGFPRLQAREDVN</sequence>
<dbReference type="Proteomes" id="UP000019024">
    <property type="component" value="Plasmid unnamed2"/>
</dbReference>
<keyword evidence="2" id="KW-1185">Reference proteome</keyword>
<accession>W0JXJ6</accession>